<accession>A0A0J0YP02</accession>
<proteinExistence type="predicted"/>
<dbReference type="Proteomes" id="UP000036027">
    <property type="component" value="Unassembled WGS sequence"/>
</dbReference>
<feature type="non-terminal residue" evidence="1">
    <location>
        <position position="79"/>
    </location>
</feature>
<feature type="non-terminal residue" evidence="1">
    <location>
        <position position="1"/>
    </location>
</feature>
<evidence type="ECO:0000313" key="1">
    <source>
        <dbReference type="EMBL" id="KLT71857.1"/>
    </source>
</evidence>
<dbReference type="OrthoDB" id="5297879at2"/>
<gene>
    <name evidence="1" type="ORF">PL75_11400</name>
</gene>
<dbReference type="PATRIC" id="fig|1470200.3.peg.993"/>
<evidence type="ECO:0000313" key="2">
    <source>
        <dbReference type="Proteomes" id="UP000036027"/>
    </source>
</evidence>
<keyword evidence="2" id="KW-1185">Reference proteome</keyword>
<name>A0A0J0YP02_9NEIS</name>
<organism evidence="1 2">
    <name type="scientific">Neisseria arctica</name>
    <dbReference type="NCBI Taxonomy" id="1470200"/>
    <lineage>
        <taxon>Bacteria</taxon>
        <taxon>Pseudomonadati</taxon>
        <taxon>Pseudomonadota</taxon>
        <taxon>Betaproteobacteria</taxon>
        <taxon>Neisseriales</taxon>
        <taxon>Neisseriaceae</taxon>
        <taxon>Neisseria</taxon>
    </lineage>
</organism>
<sequence>KGINVSDTYAELEGRVKKLQEHEYALKKAEPGAVRAEMKEKIAAYGVSAEQLGLSRSKRSMRECTLLYQNGVWPWEGAN</sequence>
<dbReference type="AlphaFoldDB" id="A0A0J0YP02"/>
<dbReference type="EMBL" id="JTDO01000194">
    <property type="protein sequence ID" value="KLT71857.1"/>
    <property type="molecule type" value="Genomic_DNA"/>
</dbReference>
<reference evidence="1 2" key="1">
    <citation type="submission" date="2014-11" db="EMBL/GenBank/DDBJ databases">
        <title>Genome of a novel goose pathogen.</title>
        <authorList>
            <person name="Hansen C.M."/>
            <person name="Hueffer K."/>
            <person name="Choi S.C."/>
        </authorList>
    </citation>
    <scope>NUCLEOTIDE SEQUENCE [LARGE SCALE GENOMIC DNA]</scope>
    <source>
        <strain evidence="1 2">KH1503</strain>
    </source>
</reference>
<comment type="caution">
    <text evidence="1">The sequence shown here is derived from an EMBL/GenBank/DDBJ whole genome shotgun (WGS) entry which is preliminary data.</text>
</comment>
<dbReference type="RefSeq" id="WP_047762052.1">
    <property type="nucleotide sequence ID" value="NZ_JTDO01000194.1"/>
</dbReference>
<protein>
    <submittedName>
        <fullName evidence="1">Uncharacterized protein</fullName>
    </submittedName>
</protein>